<dbReference type="InterPro" id="IPR017440">
    <property type="entry name" value="Cit_synth/succinyl-CoA_lig_AS"/>
</dbReference>
<keyword evidence="10 19" id="KW-0808">Transferase</keyword>
<evidence type="ECO:0000256" key="4">
    <source>
        <dbReference type="ARBA" id="ARBA00010719"/>
    </source>
</evidence>
<dbReference type="InterPro" id="IPR033847">
    <property type="entry name" value="Citrt_syn/SCS-alpha_CS"/>
</dbReference>
<reference evidence="25" key="1">
    <citation type="submission" date="2016-11" db="UniProtKB">
        <authorList>
            <consortium name="WormBaseParasite"/>
        </authorList>
    </citation>
    <scope>IDENTIFICATION</scope>
    <source>
        <strain evidence="25">pt0022</strain>
    </source>
</reference>
<comment type="similarity">
    <text evidence="3 19">In the C-terminal section; belongs to the succinate/malate CoA ligase alpha subunit family.</text>
</comment>
<dbReference type="GO" id="GO:0003878">
    <property type="term" value="F:ATP citrate synthase activity"/>
    <property type="evidence" value="ECO:0007669"/>
    <property type="project" value="UniProtKB-UniRule"/>
</dbReference>
<dbReference type="Pfam" id="PF02629">
    <property type="entry name" value="CoA_binding"/>
    <property type="match status" value="1"/>
</dbReference>
<evidence type="ECO:0000259" key="22">
    <source>
        <dbReference type="Pfam" id="PF02629"/>
    </source>
</evidence>
<feature type="domain" description="ATP-citrate synthase citrate-binding" evidence="23">
    <location>
        <begin position="252"/>
        <end position="429"/>
    </location>
</feature>
<dbReference type="Pfam" id="PF24948">
    <property type="entry name" value="Citrate_synth_N"/>
    <property type="match status" value="1"/>
</dbReference>
<proteinExistence type="inferred from homology"/>
<dbReference type="PROSITE" id="PS01217">
    <property type="entry name" value="SUCCINYL_COA_LIG_3"/>
    <property type="match status" value="1"/>
</dbReference>
<accession>A0A1I8EF37</accession>
<evidence type="ECO:0000256" key="3">
    <source>
        <dbReference type="ARBA" id="ARBA00005899"/>
    </source>
</evidence>
<dbReference type="FunFam" id="3.40.50.720:FF:000024">
    <property type="entry name" value="Probable ATP-citrate synthase"/>
    <property type="match status" value="1"/>
</dbReference>
<evidence type="ECO:0000256" key="10">
    <source>
        <dbReference type="ARBA" id="ARBA00022679"/>
    </source>
</evidence>
<dbReference type="Gene3D" id="1.10.580.10">
    <property type="entry name" value="Citrate Synthase, domain 1"/>
    <property type="match status" value="1"/>
</dbReference>
<dbReference type="SUPFAM" id="SSF56059">
    <property type="entry name" value="Glutathione synthetase ATP-binding domain-like"/>
    <property type="match status" value="1"/>
</dbReference>
<dbReference type="SUPFAM" id="SSF48256">
    <property type="entry name" value="Citrate synthase"/>
    <property type="match status" value="1"/>
</dbReference>
<keyword evidence="8 19" id="KW-0444">Lipid biosynthesis</keyword>
<dbReference type="InterPro" id="IPR036969">
    <property type="entry name" value="Citrate_synthase_sf"/>
</dbReference>
<feature type="domain" description="CoA-binding" evidence="22">
    <location>
        <begin position="505"/>
        <end position="610"/>
    </location>
</feature>
<evidence type="ECO:0000313" key="25">
    <source>
        <dbReference type="WBParaSite" id="maker-PairedContig_1807-snap-gene-1.16-mRNA-1"/>
    </source>
</evidence>
<dbReference type="Gene3D" id="3.30.470.110">
    <property type="match status" value="1"/>
</dbReference>
<keyword evidence="13 19" id="KW-0067">ATP-binding</keyword>
<dbReference type="InterPro" id="IPR016143">
    <property type="entry name" value="Citrate_synth-like_sm_a-sub"/>
</dbReference>
<comment type="catalytic activity">
    <reaction evidence="19">
        <text>oxaloacetate + acetyl-CoA + ADP + phosphate = citrate + ATP + CoA</text>
        <dbReference type="Rhea" id="RHEA:21160"/>
        <dbReference type="ChEBI" id="CHEBI:16452"/>
        <dbReference type="ChEBI" id="CHEBI:16947"/>
        <dbReference type="ChEBI" id="CHEBI:30616"/>
        <dbReference type="ChEBI" id="CHEBI:43474"/>
        <dbReference type="ChEBI" id="CHEBI:57287"/>
        <dbReference type="ChEBI" id="CHEBI:57288"/>
        <dbReference type="ChEBI" id="CHEBI:456216"/>
        <dbReference type="EC" id="2.3.3.8"/>
    </reaction>
</comment>
<dbReference type="InterPro" id="IPR017866">
    <property type="entry name" value="Succ-CoA_synthase_bsu_CS"/>
</dbReference>
<keyword evidence="17 19" id="KW-0443">Lipid metabolism</keyword>
<dbReference type="InterPro" id="IPR014608">
    <property type="entry name" value="ATP-citrate_synthase"/>
</dbReference>
<comment type="subcellular location">
    <subcellularLocation>
        <location evidence="2">Cytoplasm</location>
        <location evidence="2">Cytosol</location>
    </subcellularLocation>
</comment>
<evidence type="ECO:0000259" key="24">
    <source>
        <dbReference type="Pfam" id="PF24948"/>
    </source>
</evidence>
<protein>
    <recommendedName>
        <fullName evidence="19">ATP-citrate synthase</fullName>
        <ecNumber evidence="19">2.3.3.8</ecNumber>
    </recommendedName>
    <alternativeName>
        <fullName evidence="19">ATP-citrate (pro-S-)-lyase</fullName>
    </alternativeName>
    <alternativeName>
        <fullName evidence="19">Citrate cleavage enzyme</fullName>
    </alternativeName>
</protein>
<keyword evidence="12 19" id="KW-0547">Nucleotide-binding</keyword>
<dbReference type="GO" id="GO:0006633">
    <property type="term" value="P:fatty acid biosynthetic process"/>
    <property type="evidence" value="ECO:0007669"/>
    <property type="project" value="TreeGrafter"/>
</dbReference>
<dbReference type="InterPro" id="IPR005811">
    <property type="entry name" value="SUCC_ACL_C"/>
</dbReference>
<dbReference type="EC" id="2.3.3.8" evidence="19"/>
<dbReference type="PIRSF" id="PIRSF036511">
    <property type="entry name" value="ATP_citrt_syn"/>
    <property type="match status" value="1"/>
</dbReference>
<dbReference type="WBParaSite" id="maker-PairedContig_1807-snap-gene-1.16-mRNA-1">
    <property type="protein sequence ID" value="maker-PairedContig_1807-snap-gene-1.16-mRNA-1"/>
    <property type="gene ID" value="maker-PairedContig_1807-snap-gene-1.16"/>
</dbReference>
<organism evidence="25">
    <name type="scientific">Wuchereria bancrofti</name>
    <dbReference type="NCBI Taxonomy" id="6293"/>
    <lineage>
        <taxon>Eukaryota</taxon>
        <taxon>Metazoa</taxon>
        <taxon>Ecdysozoa</taxon>
        <taxon>Nematoda</taxon>
        <taxon>Chromadorea</taxon>
        <taxon>Rhabditida</taxon>
        <taxon>Spirurina</taxon>
        <taxon>Spiruromorpha</taxon>
        <taxon>Filarioidea</taxon>
        <taxon>Onchocercidae</taxon>
        <taxon>Wuchereria</taxon>
    </lineage>
</organism>
<dbReference type="InterPro" id="IPR016142">
    <property type="entry name" value="Citrate_synth-like_lrg_a-sub"/>
</dbReference>
<keyword evidence="11 19" id="KW-0479">Metal-binding</keyword>
<dbReference type="PANTHER" id="PTHR23118:SF42">
    <property type="entry name" value="ATP-CITRATE SYNTHASE"/>
    <property type="match status" value="1"/>
</dbReference>
<dbReference type="Gene3D" id="3.40.50.261">
    <property type="entry name" value="Succinyl-CoA synthetase domains"/>
    <property type="match status" value="2"/>
</dbReference>
<comment type="cofactor">
    <cofactor evidence="1">
        <name>Mg(2+)</name>
        <dbReference type="ChEBI" id="CHEBI:18420"/>
    </cofactor>
</comment>
<evidence type="ECO:0000256" key="8">
    <source>
        <dbReference type="ARBA" id="ARBA00022516"/>
    </source>
</evidence>
<evidence type="ECO:0000256" key="13">
    <source>
        <dbReference type="ARBA" id="ARBA00022840"/>
    </source>
</evidence>
<evidence type="ECO:0000256" key="15">
    <source>
        <dbReference type="ARBA" id="ARBA00022843"/>
    </source>
</evidence>
<feature type="active site" description="Tele-phosphohistidine intermediate" evidence="20">
    <location>
        <position position="775"/>
    </location>
</feature>
<evidence type="ECO:0000256" key="11">
    <source>
        <dbReference type="ARBA" id="ARBA00022723"/>
    </source>
</evidence>
<keyword evidence="7" id="KW-1017">Isopeptide bond</keyword>
<dbReference type="Pfam" id="PF16114">
    <property type="entry name" value="Citrate_bind"/>
    <property type="match status" value="1"/>
</dbReference>
<comment type="subunit">
    <text evidence="5 19">Homotetramer.</text>
</comment>
<keyword evidence="15" id="KW-0832">Ubl conjugation</keyword>
<dbReference type="InterPro" id="IPR032263">
    <property type="entry name" value="Citrate-bd"/>
</dbReference>
<dbReference type="GO" id="GO:0046872">
    <property type="term" value="F:metal ion binding"/>
    <property type="evidence" value="ECO:0007669"/>
    <property type="project" value="UniProtKB-UniRule"/>
</dbReference>
<dbReference type="InterPro" id="IPR002020">
    <property type="entry name" value="Citrate_synthase"/>
</dbReference>
<comment type="similarity">
    <text evidence="4 19">In the N-terminal section; belongs to the succinate/malate CoA ligase beta subunit family.</text>
</comment>
<keyword evidence="6 19" id="KW-0963">Cytoplasm</keyword>
<dbReference type="Gene3D" id="1.10.230.10">
    <property type="entry name" value="Cytochrome P450-Terp, domain 2"/>
    <property type="match status" value="1"/>
</dbReference>
<dbReference type="InterPro" id="IPR003781">
    <property type="entry name" value="CoA-bd"/>
</dbReference>
<dbReference type="AlphaFoldDB" id="A0A1I8EF37"/>
<evidence type="ECO:0000256" key="9">
    <source>
        <dbReference type="ARBA" id="ARBA00022553"/>
    </source>
</evidence>
<dbReference type="GO" id="GO:0006085">
    <property type="term" value="P:acetyl-CoA biosynthetic process"/>
    <property type="evidence" value="ECO:0007669"/>
    <property type="project" value="InterPro"/>
</dbReference>
<dbReference type="PROSITE" id="PS01216">
    <property type="entry name" value="SUCCINYL_COA_LIG_1"/>
    <property type="match status" value="1"/>
</dbReference>
<dbReference type="GO" id="GO:0006101">
    <property type="term" value="P:citrate metabolic process"/>
    <property type="evidence" value="ECO:0007669"/>
    <property type="project" value="InterPro"/>
</dbReference>
<evidence type="ECO:0000256" key="2">
    <source>
        <dbReference type="ARBA" id="ARBA00004514"/>
    </source>
</evidence>
<evidence type="ECO:0000256" key="14">
    <source>
        <dbReference type="ARBA" id="ARBA00022842"/>
    </source>
</evidence>
<sequence>MSAKAISEYTGKELLYRYLQELEFLEKPQALRLVSSDSFDTVTDKIEWLTHDKKAVIKPDQLIKRRGKLGLVKCGNLSVLRNWFNEMKDKSIQIGKTVGALQNFILEPFCNHSDSDEMYIAIISRREDDVILFYEHGGVDVGNIDDKARKLHIPVDLDKQSDSISDDDLESVIGPIENQKLLLLKTFVKALYHVYKENYFTYLEINPFVLVNNKIYILDLAAKLDETALFLCSENWKTRNGEPIDFPAPFGRDKMAEEKYVAGLDSKTGASLKLTILNRRGRIWTMVAGGGASVVYTDTICDLGGMSELANYGEYSGDPSEVMTYEYAKTILSVLTEGSPHPKGKILIIGGSIANFTNVAKTFKGIIRALEEYGKRLREHEVIIHVRRGGPNYQEGLRKMKETGSRLNLPIHVYGPETHMTSIVAAALGLCRAPDSPLAVQTTGQFLLPDVSMDNIRDTVKAIESEPSLNMTSPAKKAIKLAESVDEPMETNDSGIKLEGSLFESDTKAIVWGQQVKAIQGMLDFDFVCGRSQPSVVAATYPFTGDHKQKYYFGQKEILVPVYKSMKDAFNKHHDVSVFITFASLRSVYITVREALDFTQIRVIAIIAEGMPENQTRKDLGFHLFSLANEKGVTLIGPATVGGIKPGCFKIGNTGGMMDNILSLKLYRPGSVAYVSRSGGMSNELNNIISQNADGVYEGIAIGGDKYPGSTFADHLLRYEMDDRVKMMVMLGELGGVEEYKVVEALKEKRLTKPLIAWCIGTCADYVTFEIQFGHAGASANAKAETATAKNLALKEAGANVPNSFDDLGDAIAKIYKELLQKEVIVLKEEQLPPTVPMDYTWARELGLIRKSASFMTSICDERGDELLYAGMPISRVLEQDIGIGGVLSLLWFQKRLPDYANKFIEMCLMITADHGPAVSGAHNTIVCTRAGKDLVSSLVSGLLTIGDRFGGALDGAARQFSEAFDKGLSPMQFVNKQRLAGEHIMGIGHRVKSINNPDKRIEILKDFVLDREKFKQKTPLLEYALKVEKITTSKKANLILNVDGAIGVIFVDILRCSGMFMPEEAREIIEIGAINGLFVLGRSIGFIGHYLDQRRLKQGLYRHPWDDITYILPEREFSSDLNV</sequence>
<dbReference type="Gene3D" id="3.40.50.720">
    <property type="entry name" value="NAD(P)-binding Rossmann-like Domain"/>
    <property type="match status" value="1"/>
</dbReference>
<keyword evidence="14 19" id="KW-0460">Magnesium</keyword>
<comment type="function">
    <text evidence="18">Catalyzes the cleavage of citrate into oxaloacetate and acetyl-CoA, the latter serving as common substrate in multiple biochemical reactions in protein, carbohydrate and lipid metabolism.</text>
</comment>
<dbReference type="Pfam" id="PF00549">
    <property type="entry name" value="Ligase_CoA"/>
    <property type="match status" value="1"/>
</dbReference>
<evidence type="ECO:0000256" key="1">
    <source>
        <dbReference type="ARBA" id="ARBA00001946"/>
    </source>
</evidence>
<evidence type="ECO:0000256" key="12">
    <source>
        <dbReference type="ARBA" id="ARBA00022741"/>
    </source>
</evidence>
<dbReference type="STRING" id="6293.A0A1I8EF37"/>
<dbReference type="CDD" id="cd06100">
    <property type="entry name" value="CCL_ACL-C"/>
    <property type="match status" value="1"/>
</dbReference>
<evidence type="ECO:0000256" key="16">
    <source>
        <dbReference type="ARBA" id="ARBA00022990"/>
    </source>
</evidence>
<evidence type="ECO:0000256" key="17">
    <source>
        <dbReference type="ARBA" id="ARBA00023098"/>
    </source>
</evidence>
<evidence type="ECO:0000256" key="7">
    <source>
        <dbReference type="ARBA" id="ARBA00022499"/>
    </source>
</evidence>
<dbReference type="InterPro" id="IPR016102">
    <property type="entry name" value="Succinyl-CoA_synth-like"/>
</dbReference>
<evidence type="ECO:0000256" key="5">
    <source>
        <dbReference type="ARBA" id="ARBA00011881"/>
    </source>
</evidence>
<dbReference type="FunFam" id="3.40.50.261:FF:000003">
    <property type="entry name" value="ATP-citrate synthase subunit"/>
    <property type="match status" value="1"/>
</dbReference>
<dbReference type="SUPFAM" id="SSF52210">
    <property type="entry name" value="Succinyl-CoA synthetase domains"/>
    <property type="match status" value="1"/>
</dbReference>
<dbReference type="Pfam" id="PF00285">
    <property type="entry name" value="Citrate_synt"/>
    <property type="match status" value="1"/>
</dbReference>
<keyword evidence="9" id="KW-0597">Phosphoprotein</keyword>
<dbReference type="InterPro" id="IPR056749">
    <property type="entry name" value="Citrate_synth_N"/>
</dbReference>
<dbReference type="GO" id="GO:0005829">
    <property type="term" value="C:cytosol"/>
    <property type="evidence" value="ECO:0007669"/>
    <property type="project" value="UniProtKB-SubCell"/>
</dbReference>
<evidence type="ECO:0000259" key="21">
    <source>
        <dbReference type="Pfam" id="PF00549"/>
    </source>
</evidence>
<dbReference type="SUPFAM" id="SSF51735">
    <property type="entry name" value="NAD(P)-binding Rossmann-fold domains"/>
    <property type="match status" value="1"/>
</dbReference>
<feature type="domain" description="ATP-citrate synthase/succinyl-CoA ligase C-terminal" evidence="21">
    <location>
        <begin position="675"/>
        <end position="799"/>
    </location>
</feature>
<dbReference type="FunFam" id="3.40.50.261:FF:000004">
    <property type="entry name" value="ATP-citrate synthase subunit"/>
    <property type="match status" value="1"/>
</dbReference>
<dbReference type="PROSITE" id="PS00399">
    <property type="entry name" value="SUCCINYL_COA_LIG_2"/>
    <property type="match status" value="1"/>
</dbReference>
<evidence type="ECO:0000256" key="6">
    <source>
        <dbReference type="ARBA" id="ARBA00022490"/>
    </source>
</evidence>
<dbReference type="PANTHER" id="PTHR23118">
    <property type="entry name" value="ATP-CITRATE SYNTHASE"/>
    <property type="match status" value="1"/>
</dbReference>
<evidence type="ECO:0000256" key="18">
    <source>
        <dbReference type="ARBA" id="ARBA00093367"/>
    </source>
</evidence>
<evidence type="ECO:0000256" key="19">
    <source>
        <dbReference type="PIRNR" id="PIRNR036511"/>
    </source>
</evidence>
<evidence type="ECO:0000256" key="20">
    <source>
        <dbReference type="PIRSR" id="PIRSR036511-1"/>
    </source>
</evidence>
<dbReference type="InterPro" id="IPR036291">
    <property type="entry name" value="NAD(P)-bd_dom_sf"/>
</dbReference>
<feature type="domain" description="ATP-citrate synthase ATP-grasp" evidence="24">
    <location>
        <begin position="2"/>
        <end position="236"/>
    </location>
</feature>
<keyword evidence="16" id="KW-0007">Acetylation</keyword>
<dbReference type="GO" id="GO:0005524">
    <property type="term" value="F:ATP binding"/>
    <property type="evidence" value="ECO:0007669"/>
    <property type="project" value="UniProtKB-UniRule"/>
</dbReference>
<name>A0A1I8EF37_WUCBA</name>
<evidence type="ECO:0000259" key="23">
    <source>
        <dbReference type="Pfam" id="PF16114"/>
    </source>
</evidence>